<name>A0A9N9L6S3_9HELO</name>
<reference evidence="1" key="1">
    <citation type="submission" date="2021-07" db="EMBL/GenBank/DDBJ databases">
        <authorList>
            <person name="Durling M."/>
        </authorList>
    </citation>
    <scope>NUCLEOTIDE SEQUENCE</scope>
</reference>
<evidence type="ECO:0000313" key="1">
    <source>
        <dbReference type="EMBL" id="CAG8959581.1"/>
    </source>
</evidence>
<organism evidence="1 2">
    <name type="scientific">Hymenoscyphus fraxineus</name>
    <dbReference type="NCBI Taxonomy" id="746836"/>
    <lineage>
        <taxon>Eukaryota</taxon>
        <taxon>Fungi</taxon>
        <taxon>Dikarya</taxon>
        <taxon>Ascomycota</taxon>
        <taxon>Pezizomycotina</taxon>
        <taxon>Leotiomycetes</taxon>
        <taxon>Helotiales</taxon>
        <taxon>Helotiaceae</taxon>
        <taxon>Hymenoscyphus</taxon>
    </lineage>
</organism>
<keyword evidence="2" id="KW-1185">Reference proteome</keyword>
<protein>
    <submittedName>
        <fullName evidence="1">Uncharacterized protein</fullName>
    </submittedName>
</protein>
<gene>
    <name evidence="1" type="ORF">HYFRA_00001483</name>
</gene>
<dbReference type="OrthoDB" id="10293031at2759"/>
<dbReference type="Proteomes" id="UP000696280">
    <property type="component" value="Unassembled WGS sequence"/>
</dbReference>
<comment type="caution">
    <text evidence="1">The sequence shown here is derived from an EMBL/GenBank/DDBJ whole genome shotgun (WGS) entry which is preliminary data.</text>
</comment>
<evidence type="ECO:0000313" key="2">
    <source>
        <dbReference type="Proteomes" id="UP000696280"/>
    </source>
</evidence>
<sequence length="98" mass="10585">MAGVEAVQCFALGCEATSLNSIVKLMPKATMKIFAALPFSVLFLDSAIAQVTNCTKLETSEDCVNCPIRDTQPSDDCSFIGENDQAEAERKFFFCCGS</sequence>
<dbReference type="AlphaFoldDB" id="A0A9N9L6S3"/>
<proteinExistence type="predicted"/>
<dbReference type="EMBL" id="CAJVRL010000092">
    <property type="protein sequence ID" value="CAG8959581.1"/>
    <property type="molecule type" value="Genomic_DNA"/>
</dbReference>
<accession>A0A9N9L6S3</accession>